<sequence>MPRRDGSGPMGQGAMSGRGLGFCSGATLLGMAFGFGRGYARGMGMGNGSVSGCKRTIGRKFAGQISGMTEKEILTEQKEFLQRELERTEKKLQNILDTDK</sequence>
<evidence type="ECO:0000313" key="3">
    <source>
        <dbReference type="EMBL" id="SHJ28802.1"/>
    </source>
</evidence>
<protein>
    <recommendedName>
        <fullName evidence="5">DUF5320 domain-containing protein</fullName>
    </recommendedName>
</protein>
<name>A0A1M6I300_9FIRM</name>
<organism evidence="3 4">
    <name type="scientific">Parasporobacterium paucivorans DSM 15970</name>
    <dbReference type="NCBI Taxonomy" id="1122934"/>
    <lineage>
        <taxon>Bacteria</taxon>
        <taxon>Bacillati</taxon>
        <taxon>Bacillota</taxon>
        <taxon>Clostridia</taxon>
        <taxon>Lachnospirales</taxon>
        <taxon>Lachnospiraceae</taxon>
        <taxon>Parasporobacterium</taxon>
    </lineage>
</organism>
<evidence type="ECO:0000256" key="1">
    <source>
        <dbReference type="SAM" id="Coils"/>
    </source>
</evidence>
<dbReference type="Proteomes" id="UP000184342">
    <property type="component" value="Unassembled WGS sequence"/>
</dbReference>
<evidence type="ECO:0008006" key="5">
    <source>
        <dbReference type="Google" id="ProtNLM"/>
    </source>
</evidence>
<keyword evidence="2" id="KW-0472">Membrane</keyword>
<keyword evidence="2" id="KW-0812">Transmembrane</keyword>
<dbReference type="STRING" id="1122934.SAMN02745691_01660"/>
<dbReference type="OrthoDB" id="9815278at2"/>
<keyword evidence="4" id="KW-1185">Reference proteome</keyword>
<keyword evidence="1" id="KW-0175">Coiled coil</keyword>
<dbReference type="Pfam" id="PF17253">
    <property type="entry name" value="DUF5320"/>
    <property type="match status" value="1"/>
</dbReference>
<keyword evidence="2" id="KW-1133">Transmembrane helix</keyword>
<dbReference type="EMBL" id="FQYT01000017">
    <property type="protein sequence ID" value="SHJ28802.1"/>
    <property type="molecule type" value="Genomic_DNA"/>
</dbReference>
<evidence type="ECO:0000313" key="4">
    <source>
        <dbReference type="Proteomes" id="UP000184342"/>
    </source>
</evidence>
<proteinExistence type="predicted"/>
<reference evidence="3 4" key="1">
    <citation type="submission" date="2016-11" db="EMBL/GenBank/DDBJ databases">
        <authorList>
            <person name="Jaros S."/>
            <person name="Januszkiewicz K."/>
            <person name="Wedrychowicz H."/>
        </authorList>
    </citation>
    <scope>NUCLEOTIDE SEQUENCE [LARGE SCALE GENOMIC DNA]</scope>
    <source>
        <strain evidence="3 4">DSM 15970</strain>
    </source>
</reference>
<dbReference type="AlphaFoldDB" id="A0A1M6I300"/>
<feature type="coiled-coil region" evidence="1">
    <location>
        <begin position="71"/>
        <end position="98"/>
    </location>
</feature>
<dbReference type="RefSeq" id="WP_073993956.1">
    <property type="nucleotide sequence ID" value="NZ_FQYT01000017.1"/>
</dbReference>
<gene>
    <name evidence="3" type="ORF">SAMN02745691_01660</name>
</gene>
<evidence type="ECO:0000256" key="2">
    <source>
        <dbReference type="SAM" id="Phobius"/>
    </source>
</evidence>
<feature type="transmembrane region" description="Helical" evidence="2">
    <location>
        <begin position="15"/>
        <end position="35"/>
    </location>
</feature>
<dbReference type="InterPro" id="IPR035205">
    <property type="entry name" value="DUF5320"/>
</dbReference>
<accession>A0A1M6I300</accession>